<protein>
    <submittedName>
        <fullName evidence="2">Uncharacterized protein</fullName>
    </submittedName>
</protein>
<name>W2FM80_PHYNI</name>
<dbReference type="AlphaFoldDB" id="W2FM80"/>
<sequence>MSHHRLLRLSPRDHPPNAETGTVQMEAVERRDLDVRQRMTRLLLVGVICVLQDSRENVLRATRAGGT</sequence>
<evidence type="ECO:0000256" key="1">
    <source>
        <dbReference type="SAM" id="MobiDB-lite"/>
    </source>
</evidence>
<gene>
    <name evidence="2" type="ORF">L915_21547</name>
</gene>
<reference evidence="2" key="1">
    <citation type="submission" date="2013-11" db="EMBL/GenBank/DDBJ databases">
        <title>The Genome Sequence of Phytophthora parasitica CJ02B3.</title>
        <authorList>
            <consortium name="The Broad Institute Genomics Platform"/>
            <person name="Russ C."/>
            <person name="Tyler B."/>
            <person name="Panabieres F."/>
            <person name="Shan W."/>
            <person name="Tripathy S."/>
            <person name="Grunwald N."/>
            <person name="Machado M."/>
            <person name="Johnson C.S."/>
            <person name="Arredondo F."/>
            <person name="Hong C."/>
            <person name="Coffey M."/>
            <person name="Young S.K."/>
            <person name="Zeng Q."/>
            <person name="Gargeya S."/>
            <person name="Fitzgerald M."/>
            <person name="Abouelleil A."/>
            <person name="Alvarado L."/>
            <person name="Chapman S.B."/>
            <person name="Gainer-Dewar J."/>
            <person name="Goldberg J."/>
            <person name="Griggs A."/>
            <person name="Gujja S."/>
            <person name="Hansen M."/>
            <person name="Howarth C."/>
            <person name="Imamovic A."/>
            <person name="Ireland A."/>
            <person name="Larimer J."/>
            <person name="McCowan C."/>
            <person name="Murphy C."/>
            <person name="Pearson M."/>
            <person name="Poon T.W."/>
            <person name="Priest M."/>
            <person name="Roberts A."/>
            <person name="Saif S."/>
            <person name="Shea T."/>
            <person name="Sykes S."/>
            <person name="Wortman J."/>
            <person name="Nusbaum C."/>
            <person name="Birren B."/>
        </authorList>
    </citation>
    <scope>NUCLEOTIDE SEQUENCE [LARGE SCALE GENOMIC DNA]</scope>
    <source>
        <strain evidence="2">CJ02B3</strain>
    </source>
</reference>
<evidence type="ECO:0000313" key="2">
    <source>
        <dbReference type="EMBL" id="ETK71150.1"/>
    </source>
</evidence>
<dbReference type="EMBL" id="KI689886">
    <property type="protein sequence ID" value="ETK71150.1"/>
    <property type="molecule type" value="Genomic_DNA"/>
</dbReference>
<organism evidence="2">
    <name type="scientific">Phytophthora nicotianae</name>
    <name type="common">Potato buckeye rot agent</name>
    <name type="synonym">Phytophthora parasitica</name>
    <dbReference type="NCBI Taxonomy" id="4792"/>
    <lineage>
        <taxon>Eukaryota</taxon>
        <taxon>Sar</taxon>
        <taxon>Stramenopiles</taxon>
        <taxon>Oomycota</taxon>
        <taxon>Peronosporomycetes</taxon>
        <taxon>Peronosporales</taxon>
        <taxon>Peronosporaceae</taxon>
        <taxon>Phytophthora</taxon>
    </lineage>
</organism>
<feature type="region of interest" description="Disordered" evidence="1">
    <location>
        <begin position="1"/>
        <end position="20"/>
    </location>
</feature>
<accession>W2FM80</accession>
<proteinExistence type="predicted"/>
<dbReference type="Proteomes" id="UP000053236">
    <property type="component" value="Unassembled WGS sequence"/>
</dbReference>